<dbReference type="Proteomes" id="UP000323505">
    <property type="component" value="Unassembled WGS sequence"/>
</dbReference>
<dbReference type="AlphaFoldDB" id="A0A5D3FBQ3"/>
<comment type="caution">
    <text evidence="1">The sequence shown here is derived from an EMBL/GenBank/DDBJ whole genome shotgun (WGS) entry which is preliminary data.</text>
</comment>
<evidence type="ECO:0000313" key="1">
    <source>
        <dbReference type="EMBL" id="TYK45170.1"/>
    </source>
</evidence>
<evidence type="ECO:0000313" key="2">
    <source>
        <dbReference type="Proteomes" id="UP000323505"/>
    </source>
</evidence>
<protein>
    <submittedName>
        <fullName evidence="1">Uncharacterized protein</fullName>
    </submittedName>
</protein>
<dbReference type="EMBL" id="VSRQ01000007">
    <property type="protein sequence ID" value="TYK45170.1"/>
    <property type="molecule type" value="Genomic_DNA"/>
</dbReference>
<name>A0A5D3FBQ3_9ACTN</name>
<keyword evidence="2" id="KW-1185">Reference proteome</keyword>
<dbReference type="RefSeq" id="WP_148765562.1">
    <property type="nucleotide sequence ID" value="NZ_VSRQ01000007.1"/>
</dbReference>
<accession>A0A5D3FBQ3</accession>
<gene>
    <name evidence="1" type="ORF">FXF68_31320</name>
</gene>
<proteinExistence type="predicted"/>
<sequence>MSEPTDTGSFRPSDALNKIFTVDDARTTAKRLAAYRDELREAGFDEDQVRDMIQTAAPLPDDVVIQADVDNEPTSVGEVVVRFVPEIDAEEIERAAKRAHAAATKAVGLQ</sequence>
<organism evidence="1 2">
    <name type="scientific">Actinomadura decatromicini</name>
    <dbReference type="NCBI Taxonomy" id="2604572"/>
    <lineage>
        <taxon>Bacteria</taxon>
        <taxon>Bacillati</taxon>
        <taxon>Actinomycetota</taxon>
        <taxon>Actinomycetes</taxon>
        <taxon>Streptosporangiales</taxon>
        <taxon>Thermomonosporaceae</taxon>
        <taxon>Actinomadura</taxon>
    </lineage>
</organism>
<reference evidence="1 2" key="1">
    <citation type="submission" date="2019-08" db="EMBL/GenBank/DDBJ databases">
        <title>Actinomadura sp. nov. CYP1-5 isolated from mountain soil.</title>
        <authorList>
            <person name="Songsumanus A."/>
            <person name="Kuncharoen N."/>
            <person name="Kudo T."/>
            <person name="Yuki M."/>
            <person name="Igarashi Y."/>
            <person name="Tanasupawat S."/>
        </authorList>
    </citation>
    <scope>NUCLEOTIDE SEQUENCE [LARGE SCALE GENOMIC DNA]</scope>
    <source>
        <strain evidence="1 2">CYP1-5</strain>
    </source>
</reference>